<sequence>MQEIFSFRFLPLSYNKEYRVKGRLRSPLHLPDLFAKLSAYQLAAKIMCNGFIEVCNHCTLFWLPGKCSVILQRQCIKAWHEKMSKRVRISNDSLNSYGSRVLTSGMSVEQYCRNPVLLYMHQRGNVIGYVKDLRVEDGEVTGELVFDEATDLSKRCKKQFEFGSLRMVSAGIDILELSDQPEHLLQGQTSPTITKSKLYEVSLVDVGSNDDAIVLMKDGKQITLGKDGDCPLPLINNQKTTEEMELKLLALQLGLPETATEADVNRALNELKAAKAENDSLKQENGKLTLARITGLVEKAVVEKRLGEDKKTQFIELGKKVGADELKNVLDAMQPQVKLSAVLTNVNGRVSALPTTYAKLSEVPGDALLELREQNPDEYKRLYKAEYGFECEL</sequence>
<name>A0A8S5MPW9_9CAUD</name>
<keyword evidence="2 8" id="KW-0645">Protease</keyword>
<evidence type="ECO:0000256" key="6">
    <source>
        <dbReference type="SAM" id="Coils"/>
    </source>
</evidence>
<evidence type="ECO:0000256" key="2">
    <source>
        <dbReference type="ARBA" id="ARBA00022670"/>
    </source>
</evidence>
<reference evidence="8" key="1">
    <citation type="journal article" date="2021" name="Proc. Natl. Acad. Sci. U.S.A.">
        <title>A Catalog of Tens of Thousands of Viruses from Human Metagenomes Reveals Hidden Associations with Chronic Diseases.</title>
        <authorList>
            <person name="Tisza M.J."/>
            <person name="Buck C.B."/>
        </authorList>
    </citation>
    <scope>NUCLEOTIDE SEQUENCE</scope>
    <source>
        <strain evidence="8">Ct3Sw5</strain>
    </source>
</reference>
<organism evidence="8">
    <name type="scientific">Myoviridae sp. ct3Sw5</name>
    <dbReference type="NCBI Taxonomy" id="2826609"/>
    <lineage>
        <taxon>Viruses</taxon>
        <taxon>Duplodnaviria</taxon>
        <taxon>Heunggongvirae</taxon>
        <taxon>Uroviricota</taxon>
        <taxon>Caudoviricetes</taxon>
    </lineage>
</organism>
<dbReference type="InterPro" id="IPR054613">
    <property type="entry name" value="Peptidase_S78_dom"/>
</dbReference>
<dbReference type="GO" id="GO:0008233">
    <property type="term" value="F:peptidase activity"/>
    <property type="evidence" value="ECO:0007669"/>
    <property type="project" value="UniProtKB-KW"/>
</dbReference>
<evidence type="ECO:0000256" key="5">
    <source>
        <dbReference type="ARBA" id="ARBA00023045"/>
    </source>
</evidence>
<feature type="coiled-coil region" evidence="6">
    <location>
        <begin position="257"/>
        <end position="291"/>
    </location>
</feature>
<keyword evidence="4" id="KW-0118">Viral capsid assembly</keyword>
<keyword evidence="6" id="KW-0175">Coiled coil</keyword>
<dbReference type="GO" id="GO:0046797">
    <property type="term" value="P:viral procapsid maturation"/>
    <property type="evidence" value="ECO:0007669"/>
    <property type="project" value="UniProtKB-KW"/>
</dbReference>
<keyword evidence="5" id="KW-1273">Viral capsid maturation</keyword>
<proteinExistence type="predicted"/>
<feature type="domain" description="Prohead serine protease" evidence="7">
    <location>
        <begin position="117"/>
        <end position="214"/>
    </location>
</feature>
<keyword evidence="1" id="KW-1188">Viral release from host cell</keyword>
<dbReference type="Pfam" id="PF04586">
    <property type="entry name" value="Peptidase_S78"/>
    <property type="match status" value="1"/>
</dbReference>
<dbReference type="EMBL" id="BK014950">
    <property type="protein sequence ID" value="DAD84003.1"/>
    <property type="molecule type" value="Genomic_DNA"/>
</dbReference>
<evidence type="ECO:0000256" key="3">
    <source>
        <dbReference type="ARBA" id="ARBA00022801"/>
    </source>
</evidence>
<evidence type="ECO:0000256" key="4">
    <source>
        <dbReference type="ARBA" id="ARBA00022950"/>
    </source>
</evidence>
<evidence type="ECO:0000259" key="7">
    <source>
        <dbReference type="Pfam" id="PF04586"/>
    </source>
</evidence>
<protein>
    <submittedName>
        <fullName evidence="8">Prohead serine protease</fullName>
    </submittedName>
</protein>
<evidence type="ECO:0000313" key="8">
    <source>
        <dbReference type="EMBL" id="DAD84003.1"/>
    </source>
</evidence>
<keyword evidence="3" id="KW-0378">Hydrolase</keyword>
<evidence type="ECO:0000256" key="1">
    <source>
        <dbReference type="ARBA" id="ARBA00022612"/>
    </source>
</evidence>
<accession>A0A8S5MPW9</accession>
<dbReference type="GO" id="GO:0006508">
    <property type="term" value="P:proteolysis"/>
    <property type="evidence" value="ECO:0007669"/>
    <property type="project" value="UniProtKB-KW"/>
</dbReference>